<dbReference type="InterPro" id="IPR011011">
    <property type="entry name" value="Znf_FYVE_PHD"/>
</dbReference>
<dbReference type="Pfam" id="PF02207">
    <property type="entry name" value="zf-UBR"/>
    <property type="match status" value="1"/>
</dbReference>
<evidence type="ECO:0000313" key="19">
    <source>
        <dbReference type="EnsemblMetazoa" id="XP_038075029.1"/>
    </source>
</evidence>
<comment type="pathway">
    <text evidence="2">Protein modification; protein ubiquitination.</text>
</comment>
<evidence type="ECO:0000256" key="10">
    <source>
        <dbReference type="ARBA" id="ARBA00022833"/>
    </source>
</evidence>
<sequence length="497" mass="55788">MAESRKEMADEVQQEDNEDTVLSMVDVLQESEELEEEATAVLGDSDDKYCTYPLGYRGRQALYACATCTSASTESAGVCLACSYECHEGHQLYELYTKRNFRCDCGNSKFGSMQCKLIEQKDATNPDNKYNQNFRGVYCICNRPYPDPEDEIEDEMIQCVVCEDWFHGRHLGDVRVPESNDYQEMVCAQCMQGACDFLWYYAITSKEVKIEKDESCLDVEVENVAKNQPVSDSGNKEHAEGPATSDTEPYVTSDQKPAALQPAPDHPSTDNATSTDTKNTVPLNEVPPTTENVNPEQSESMTVHQDGKDFDAMQTQAIAAAATVSGGEASTSASTVAATSHNGQRQQEHVAGDVCRLRELKAREVEKKSHATFWPSGWRSKLCTCQDCKMLYESRQVSFLMDEADTVLAYELRGKVKHAGTSQYQMGMEALTTLNRVQQVEVIHEYNDLKASLRDYLQSFANQGKVVKRQDIDEFFSDMQSRKRQRVGVGNPQYFCR</sequence>
<feature type="compositionally biased region" description="Polar residues" evidence="17">
    <location>
        <begin position="269"/>
        <end position="303"/>
    </location>
</feature>
<evidence type="ECO:0000256" key="12">
    <source>
        <dbReference type="ARBA" id="ARBA00055627"/>
    </source>
</evidence>
<dbReference type="GO" id="GO:0005737">
    <property type="term" value="C:cytoplasm"/>
    <property type="evidence" value="ECO:0007669"/>
    <property type="project" value="TreeGrafter"/>
</dbReference>
<evidence type="ECO:0000256" key="7">
    <source>
        <dbReference type="ARBA" id="ARBA00022723"/>
    </source>
</evidence>
<keyword evidence="6" id="KW-0808">Transferase</keyword>
<dbReference type="PROSITE" id="PS51157">
    <property type="entry name" value="ZF_UBR"/>
    <property type="match status" value="1"/>
</dbReference>
<organism evidence="19 20">
    <name type="scientific">Patiria miniata</name>
    <name type="common">Bat star</name>
    <name type="synonym">Asterina miniata</name>
    <dbReference type="NCBI Taxonomy" id="46514"/>
    <lineage>
        <taxon>Eukaryota</taxon>
        <taxon>Metazoa</taxon>
        <taxon>Echinodermata</taxon>
        <taxon>Eleutherozoa</taxon>
        <taxon>Asterozoa</taxon>
        <taxon>Asteroidea</taxon>
        <taxon>Valvatacea</taxon>
        <taxon>Valvatida</taxon>
        <taxon>Asterinidae</taxon>
        <taxon>Patiria</taxon>
    </lineage>
</organism>
<dbReference type="EnsemblMetazoa" id="XM_038219101.1">
    <property type="protein sequence ID" value="XP_038075029.1"/>
    <property type="gene ID" value="LOC119742869"/>
</dbReference>
<proteinExistence type="predicted"/>
<dbReference type="SMART" id="SM00396">
    <property type="entry name" value="ZnF_UBR1"/>
    <property type="match status" value="1"/>
</dbReference>
<keyword evidence="9" id="KW-0833">Ubl conjugation pathway</keyword>
<dbReference type="RefSeq" id="XP_038075029.1">
    <property type="nucleotide sequence ID" value="XM_038219101.1"/>
</dbReference>
<dbReference type="GO" id="GO:0008270">
    <property type="term" value="F:zinc ion binding"/>
    <property type="evidence" value="ECO:0007669"/>
    <property type="project" value="UniProtKB-KW"/>
</dbReference>
<keyword evidence="10" id="KW-0862">Zinc</keyword>
<dbReference type="PANTHER" id="PTHR13513">
    <property type="entry name" value="E3 UBIQUITIN-PROTEIN LIGASE UBR7"/>
    <property type="match status" value="1"/>
</dbReference>
<feature type="region of interest" description="Disordered" evidence="17">
    <location>
        <begin position="227"/>
        <end position="304"/>
    </location>
</feature>
<evidence type="ECO:0000256" key="11">
    <source>
        <dbReference type="ARBA" id="ARBA00022843"/>
    </source>
</evidence>
<evidence type="ECO:0000256" key="14">
    <source>
        <dbReference type="ARBA" id="ARBA00078314"/>
    </source>
</evidence>
<evidence type="ECO:0000256" key="17">
    <source>
        <dbReference type="SAM" id="MobiDB-lite"/>
    </source>
</evidence>
<dbReference type="PANTHER" id="PTHR13513:SF9">
    <property type="entry name" value="E3 UBIQUITIN-PROTEIN LIGASE UBR7-RELATED"/>
    <property type="match status" value="1"/>
</dbReference>
<keyword evidence="7" id="KW-0479">Metal-binding</keyword>
<evidence type="ECO:0000256" key="6">
    <source>
        <dbReference type="ARBA" id="ARBA00022679"/>
    </source>
</evidence>
<evidence type="ECO:0000256" key="1">
    <source>
        <dbReference type="ARBA" id="ARBA00000900"/>
    </source>
</evidence>
<dbReference type="FunFam" id="3.30.40.10:FF:000183">
    <property type="entry name" value="putative E3 ubiquitin-protein ligase UBR7"/>
    <property type="match status" value="1"/>
</dbReference>
<evidence type="ECO:0000256" key="8">
    <source>
        <dbReference type="ARBA" id="ARBA00022771"/>
    </source>
</evidence>
<dbReference type="GO" id="GO:0061630">
    <property type="term" value="F:ubiquitin protein ligase activity"/>
    <property type="evidence" value="ECO:0007669"/>
    <property type="project" value="UniProtKB-EC"/>
</dbReference>
<reference evidence="19" key="1">
    <citation type="submission" date="2022-11" db="UniProtKB">
        <authorList>
            <consortium name="EnsemblMetazoa"/>
        </authorList>
    </citation>
    <scope>IDENTIFICATION</scope>
</reference>
<keyword evidence="20" id="KW-1185">Reference proteome</keyword>
<dbReference type="InterPro" id="IPR040204">
    <property type="entry name" value="UBR7"/>
</dbReference>
<feature type="compositionally biased region" description="Polar residues" evidence="17">
    <location>
        <begin position="244"/>
        <end position="255"/>
    </location>
</feature>
<dbReference type="InterPro" id="IPR013083">
    <property type="entry name" value="Znf_RING/FYVE/PHD"/>
</dbReference>
<name>A0A914BG12_PATMI</name>
<evidence type="ECO:0000256" key="4">
    <source>
        <dbReference type="ARBA" id="ARBA00022499"/>
    </source>
</evidence>
<evidence type="ECO:0000256" key="9">
    <source>
        <dbReference type="ARBA" id="ARBA00022786"/>
    </source>
</evidence>
<dbReference type="OrthoDB" id="10262564at2759"/>
<keyword evidence="8" id="KW-0863">Zinc-finger</keyword>
<keyword evidence="5" id="KW-0597">Phosphoprotein</keyword>
<keyword evidence="4" id="KW-1017">Isopeptide bond</keyword>
<dbReference type="AlphaFoldDB" id="A0A914BG12"/>
<dbReference type="Proteomes" id="UP000887568">
    <property type="component" value="Unplaced"/>
</dbReference>
<evidence type="ECO:0000256" key="16">
    <source>
        <dbReference type="PROSITE-ProRule" id="PRU00508"/>
    </source>
</evidence>
<dbReference type="InterPro" id="IPR047506">
    <property type="entry name" value="UBR7-like_UBR-box"/>
</dbReference>
<evidence type="ECO:0000259" key="18">
    <source>
        <dbReference type="PROSITE" id="PS51157"/>
    </source>
</evidence>
<evidence type="ECO:0000313" key="20">
    <source>
        <dbReference type="Proteomes" id="UP000887568"/>
    </source>
</evidence>
<dbReference type="InterPro" id="IPR003126">
    <property type="entry name" value="Znf_UBR"/>
</dbReference>
<evidence type="ECO:0000256" key="5">
    <source>
        <dbReference type="ARBA" id="ARBA00022553"/>
    </source>
</evidence>
<dbReference type="Gene3D" id="3.30.40.10">
    <property type="entry name" value="Zinc/RING finger domain, C3HC4 (zinc finger)"/>
    <property type="match status" value="1"/>
</dbReference>
<dbReference type="SUPFAM" id="SSF57903">
    <property type="entry name" value="FYVE/PHD zinc finger"/>
    <property type="match status" value="1"/>
</dbReference>
<evidence type="ECO:0000256" key="3">
    <source>
        <dbReference type="ARBA" id="ARBA00012483"/>
    </source>
</evidence>
<feature type="zinc finger region" description="UBR-type" evidence="16">
    <location>
        <begin position="48"/>
        <end position="120"/>
    </location>
</feature>
<dbReference type="CTD" id="55148"/>
<keyword evidence="11" id="KW-0832">Ubl conjugation</keyword>
<feature type="domain" description="UBR-type" evidence="18">
    <location>
        <begin position="48"/>
        <end position="120"/>
    </location>
</feature>
<comment type="catalytic activity">
    <reaction evidence="1">
        <text>S-ubiquitinyl-[E2 ubiquitin-conjugating enzyme]-L-cysteine + [acceptor protein]-L-lysine = [E2 ubiquitin-conjugating enzyme]-L-cysteine + N(6)-ubiquitinyl-[acceptor protein]-L-lysine.</text>
        <dbReference type="EC" id="2.3.2.27"/>
    </reaction>
</comment>
<dbReference type="OMA" id="GAMVYNH"/>
<dbReference type="CDD" id="cd15542">
    <property type="entry name" value="PHD_UBR7"/>
    <property type="match status" value="1"/>
</dbReference>
<dbReference type="EC" id="2.3.2.27" evidence="3"/>
<comment type="function">
    <text evidence="12">E3 ubiquitin-protein ligase which is a component of the N-end rule pathway. Recognizes and binds to proteins bearing specific N-terminal residues that are destabilizing according to the N-end rule, leading to their ubiquitination and subsequent degradation.</text>
</comment>
<protein>
    <recommendedName>
        <fullName evidence="13">Putative E3 ubiquitin-protein ligase UBR7</fullName>
        <ecNumber evidence="3">2.3.2.27</ecNumber>
    </recommendedName>
    <alternativeName>
        <fullName evidence="14">N-recognin-7</fullName>
    </alternativeName>
    <alternativeName>
        <fullName evidence="15">RING-type E3 ubiquitin transferase UBR7</fullName>
    </alternativeName>
</protein>
<feature type="compositionally biased region" description="Acidic residues" evidence="17">
    <location>
        <begin position="10"/>
        <end position="19"/>
    </location>
</feature>
<dbReference type="CDD" id="cd19677">
    <property type="entry name" value="UBR-box_UBR7"/>
    <property type="match status" value="1"/>
</dbReference>
<evidence type="ECO:0000256" key="15">
    <source>
        <dbReference type="ARBA" id="ARBA00083573"/>
    </source>
</evidence>
<evidence type="ECO:0000256" key="2">
    <source>
        <dbReference type="ARBA" id="ARBA00004906"/>
    </source>
</evidence>
<evidence type="ECO:0000256" key="13">
    <source>
        <dbReference type="ARBA" id="ARBA00071060"/>
    </source>
</evidence>
<dbReference type="GeneID" id="119742869"/>
<feature type="region of interest" description="Disordered" evidence="17">
    <location>
        <begin position="1"/>
        <end position="20"/>
    </location>
</feature>
<accession>A0A914BG12</accession>